<evidence type="ECO:0000313" key="2">
    <source>
        <dbReference type="Proteomes" id="UP000800092"/>
    </source>
</evidence>
<dbReference type="Proteomes" id="UP000800092">
    <property type="component" value="Unassembled WGS sequence"/>
</dbReference>
<dbReference type="EMBL" id="ML991778">
    <property type="protein sequence ID" value="KAF2237911.1"/>
    <property type="molecule type" value="Genomic_DNA"/>
</dbReference>
<protein>
    <submittedName>
        <fullName evidence="1">Uncharacterized protein</fullName>
    </submittedName>
</protein>
<gene>
    <name evidence="1" type="ORF">EV356DRAFT_554952</name>
</gene>
<proteinExistence type="predicted"/>
<name>A0A6A6HIX0_VIRVR</name>
<accession>A0A6A6HIX0</accession>
<organism evidence="1 2">
    <name type="scientific">Viridothelium virens</name>
    <name type="common">Speckled blister lichen</name>
    <name type="synonym">Trypethelium virens</name>
    <dbReference type="NCBI Taxonomy" id="1048519"/>
    <lineage>
        <taxon>Eukaryota</taxon>
        <taxon>Fungi</taxon>
        <taxon>Dikarya</taxon>
        <taxon>Ascomycota</taxon>
        <taxon>Pezizomycotina</taxon>
        <taxon>Dothideomycetes</taxon>
        <taxon>Dothideomycetes incertae sedis</taxon>
        <taxon>Trypetheliales</taxon>
        <taxon>Trypetheliaceae</taxon>
        <taxon>Viridothelium</taxon>
    </lineage>
</organism>
<dbReference type="AlphaFoldDB" id="A0A6A6HIX0"/>
<reference evidence="1" key="1">
    <citation type="journal article" date="2020" name="Stud. Mycol.">
        <title>101 Dothideomycetes genomes: a test case for predicting lifestyles and emergence of pathogens.</title>
        <authorList>
            <person name="Haridas S."/>
            <person name="Albert R."/>
            <person name="Binder M."/>
            <person name="Bloem J."/>
            <person name="Labutti K."/>
            <person name="Salamov A."/>
            <person name="Andreopoulos B."/>
            <person name="Baker S."/>
            <person name="Barry K."/>
            <person name="Bills G."/>
            <person name="Bluhm B."/>
            <person name="Cannon C."/>
            <person name="Castanera R."/>
            <person name="Culley D."/>
            <person name="Daum C."/>
            <person name="Ezra D."/>
            <person name="Gonzalez J."/>
            <person name="Henrissat B."/>
            <person name="Kuo A."/>
            <person name="Liang C."/>
            <person name="Lipzen A."/>
            <person name="Lutzoni F."/>
            <person name="Magnuson J."/>
            <person name="Mondo S."/>
            <person name="Nolan M."/>
            <person name="Ohm R."/>
            <person name="Pangilinan J."/>
            <person name="Park H.-J."/>
            <person name="Ramirez L."/>
            <person name="Alfaro M."/>
            <person name="Sun H."/>
            <person name="Tritt A."/>
            <person name="Yoshinaga Y."/>
            <person name="Zwiers L.-H."/>
            <person name="Turgeon B."/>
            <person name="Goodwin S."/>
            <person name="Spatafora J."/>
            <person name="Crous P."/>
            <person name="Grigoriev I."/>
        </authorList>
    </citation>
    <scope>NUCLEOTIDE SEQUENCE</scope>
    <source>
        <strain evidence="1">Tuck. ex Michener</strain>
    </source>
</reference>
<sequence length="269" mass="30679">MPIGQVMMTMFAICYMQVVDMTRLRRTKFLSMERDTEWKMEDGIWNMYEQGSATSAAGKLKITPCLMRYRIPLAMAARSRPPRATVPTLALRSPVISVCTFLKNTRIIWPKYDLKSWYTQSKSILLEFHRDVTQALHLSSLLFTVLASIRNLAVSSNHRPTLPISDGETNTLRATPLSRDLVYPDLVFPPASDPSELSHSLIHIASQGSMTFFIYISERTGVHYRRDLPQAYGNVRDRYNDSAGPLIRQPRVIAVSISRRTYFENSKLG</sequence>
<evidence type="ECO:0000313" key="1">
    <source>
        <dbReference type="EMBL" id="KAF2237911.1"/>
    </source>
</evidence>
<keyword evidence="2" id="KW-1185">Reference proteome</keyword>